<evidence type="ECO:0000256" key="6">
    <source>
        <dbReference type="ARBA" id="ARBA00022840"/>
    </source>
</evidence>
<evidence type="ECO:0000259" key="9">
    <source>
        <dbReference type="Pfam" id="PF08544"/>
    </source>
</evidence>
<evidence type="ECO:0000256" key="3">
    <source>
        <dbReference type="ARBA" id="ARBA00022679"/>
    </source>
</evidence>
<name>A0A6J6B7J6_9ZZZZ</name>
<gene>
    <name evidence="10" type="ORF">UFOPK1446_00028</name>
</gene>
<dbReference type="NCBIfam" id="TIGR00154">
    <property type="entry name" value="ispE"/>
    <property type="match status" value="1"/>
</dbReference>
<reference evidence="10" key="1">
    <citation type="submission" date="2020-05" db="EMBL/GenBank/DDBJ databases">
        <authorList>
            <person name="Chiriac C."/>
            <person name="Salcher M."/>
            <person name="Ghai R."/>
            <person name="Kavagutti S V."/>
        </authorList>
    </citation>
    <scope>NUCLEOTIDE SEQUENCE</scope>
</reference>
<evidence type="ECO:0000259" key="8">
    <source>
        <dbReference type="Pfam" id="PF00288"/>
    </source>
</evidence>
<dbReference type="Pfam" id="PF00288">
    <property type="entry name" value="GHMP_kinases_N"/>
    <property type="match status" value="1"/>
</dbReference>
<proteinExistence type="inferred from homology"/>
<dbReference type="PANTHER" id="PTHR43527:SF2">
    <property type="entry name" value="4-DIPHOSPHOCYTIDYL-2-C-METHYL-D-ERYTHRITOL KINASE, CHLOROPLASTIC"/>
    <property type="match status" value="1"/>
</dbReference>
<dbReference type="InterPro" id="IPR006204">
    <property type="entry name" value="GHMP_kinase_N_dom"/>
</dbReference>
<dbReference type="InterPro" id="IPR020568">
    <property type="entry name" value="Ribosomal_Su5_D2-typ_SF"/>
</dbReference>
<evidence type="ECO:0000256" key="1">
    <source>
        <dbReference type="ARBA" id="ARBA00009684"/>
    </source>
</evidence>
<feature type="domain" description="GHMP kinase N-terminal" evidence="8">
    <location>
        <begin position="78"/>
        <end position="156"/>
    </location>
</feature>
<dbReference type="SUPFAM" id="SSF55060">
    <property type="entry name" value="GHMP Kinase, C-terminal domain"/>
    <property type="match status" value="1"/>
</dbReference>
<feature type="domain" description="GHMP kinase C-terminal" evidence="9">
    <location>
        <begin position="216"/>
        <end position="290"/>
    </location>
</feature>
<evidence type="ECO:0000256" key="2">
    <source>
        <dbReference type="ARBA" id="ARBA00012052"/>
    </source>
</evidence>
<protein>
    <recommendedName>
        <fullName evidence="2">4-(cytidine 5'-diphospho)-2-C-methyl-D-erythritol kinase</fullName>
        <ecNumber evidence="2">2.7.1.148</ecNumber>
    </recommendedName>
    <alternativeName>
        <fullName evidence="7">4-(cytidine-5'-diphospho)-2-C-methyl-D-erythritol kinase</fullName>
    </alternativeName>
</protein>
<comment type="similarity">
    <text evidence="1">Belongs to the GHMP kinase family. IspE subfamily.</text>
</comment>
<evidence type="ECO:0000256" key="4">
    <source>
        <dbReference type="ARBA" id="ARBA00022741"/>
    </source>
</evidence>
<dbReference type="NCBIfam" id="NF002870">
    <property type="entry name" value="PRK03188.1"/>
    <property type="match status" value="1"/>
</dbReference>
<dbReference type="GO" id="GO:0050515">
    <property type="term" value="F:4-(cytidine 5'-diphospho)-2-C-methyl-D-erythritol kinase activity"/>
    <property type="evidence" value="ECO:0007669"/>
    <property type="project" value="UniProtKB-EC"/>
</dbReference>
<dbReference type="PANTHER" id="PTHR43527">
    <property type="entry name" value="4-DIPHOSPHOCYTIDYL-2-C-METHYL-D-ERYTHRITOL KINASE, CHLOROPLASTIC"/>
    <property type="match status" value="1"/>
</dbReference>
<evidence type="ECO:0000256" key="5">
    <source>
        <dbReference type="ARBA" id="ARBA00022777"/>
    </source>
</evidence>
<keyword evidence="5" id="KW-0418">Kinase</keyword>
<dbReference type="Pfam" id="PF08544">
    <property type="entry name" value="GHMP_kinases_C"/>
    <property type="match status" value="1"/>
</dbReference>
<dbReference type="InterPro" id="IPR036554">
    <property type="entry name" value="GHMP_kinase_C_sf"/>
</dbReference>
<dbReference type="InterPro" id="IPR013750">
    <property type="entry name" value="GHMP_kinase_C_dom"/>
</dbReference>
<dbReference type="SUPFAM" id="SSF54211">
    <property type="entry name" value="Ribosomal protein S5 domain 2-like"/>
    <property type="match status" value="1"/>
</dbReference>
<dbReference type="EC" id="2.7.1.148" evidence="2"/>
<dbReference type="EMBL" id="CAEZSO010000003">
    <property type="protein sequence ID" value="CAB4534329.1"/>
    <property type="molecule type" value="Genomic_DNA"/>
</dbReference>
<dbReference type="Gene3D" id="3.30.230.10">
    <property type="match status" value="1"/>
</dbReference>
<dbReference type="GO" id="GO:0005524">
    <property type="term" value="F:ATP binding"/>
    <property type="evidence" value="ECO:0007669"/>
    <property type="project" value="UniProtKB-KW"/>
</dbReference>
<evidence type="ECO:0000313" key="10">
    <source>
        <dbReference type="EMBL" id="CAB4534329.1"/>
    </source>
</evidence>
<keyword evidence="4" id="KW-0547">Nucleotide-binding</keyword>
<evidence type="ECO:0000256" key="7">
    <source>
        <dbReference type="ARBA" id="ARBA00032554"/>
    </source>
</evidence>
<dbReference type="Gene3D" id="3.30.70.890">
    <property type="entry name" value="GHMP kinase, C-terminal domain"/>
    <property type="match status" value="1"/>
</dbReference>
<dbReference type="GO" id="GO:0016114">
    <property type="term" value="P:terpenoid biosynthetic process"/>
    <property type="evidence" value="ECO:0007669"/>
    <property type="project" value="InterPro"/>
</dbReference>
<organism evidence="10">
    <name type="scientific">freshwater metagenome</name>
    <dbReference type="NCBI Taxonomy" id="449393"/>
    <lineage>
        <taxon>unclassified sequences</taxon>
        <taxon>metagenomes</taxon>
        <taxon>ecological metagenomes</taxon>
    </lineage>
</organism>
<dbReference type="InterPro" id="IPR004424">
    <property type="entry name" value="IspE"/>
</dbReference>
<keyword evidence="3" id="KW-0808">Transferase</keyword>
<sequence length="312" mass="31668">MTAALPEFSETVVVRAPGKVNLALCVGGLDEHGYHDLATVFQAVSLFDDITVSPNPGGGIELTISGEGADVVPTDHTNIAWRAAELLARHLGTVADVSIHIAKGIPVAGGMAGGSADAAGTLVACDALWESHVPREVLYQLAAELGADVPFSLHGGTALGLGRGDQLTSVLVRGGFHWVFALAMGGLSTPSVYSKLDELRGDRAIPEPRVPDAVLTALSSGDTTALASALLNDLQAPSVALRADLQRVLDAGLDAGALAGLVSGSGPTCAFLARDHAHAVDIAVTLSSAGVCRTVKTAEGPSQGARVISPGR</sequence>
<dbReference type="HAMAP" id="MF_00061">
    <property type="entry name" value="IspE"/>
    <property type="match status" value="1"/>
</dbReference>
<dbReference type="AlphaFoldDB" id="A0A6J6B7J6"/>
<keyword evidence="6" id="KW-0067">ATP-binding</keyword>
<dbReference type="PIRSF" id="PIRSF010376">
    <property type="entry name" value="IspE"/>
    <property type="match status" value="1"/>
</dbReference>
<dbReference type="InterPro" id="IPR014721">
    <property type="entry name" value="Ribsml_uS5_D2-typ_fold_subgr"/>
</dbReference>
<accession>A0A6J6B7J6</accession>